<protein>
    <recommendedName>
        <fullName evidence="2">DUF6534 domain-containing protein</fullName>
    </recommendedName>
</protein>
<accession>A0A0C2X3M8</accession>
<dbReference type="STRING" id="946122.A0A0C2X3M8"/>
<dbReference type="Pfam" id="PF20152">
    <property type="entry name" value="DUF6534"/>
    <property type="match status" value="1"/>
</dbReference>
<keyword evidence="4" id="KW-1185">Reference proteome</keyword>
<gene>
    <name evidence="3" type="ORF">M378DRAFT_25108</name>
</gene>
<dbReference type="PANTHER" id="PTHR40465:SF1">
    <property type="entry name" value="DUF6534 DOMAIN-CONTAINING PROTEIN"/>
    <property type="match status" value="1"/>
</dbReference>
<keyword evidence="1" id="KW-0812">Transmembrane</keyword>
<dbReference type="HOGENOM" id="CLU_046025_0_0_1"/>
<feature type="transmembrane region" description="Helical" evidence="1">
    <location>
        <begin position="46"/>
        <end position="66"/>
    </location>
</feature>
<evidence type="ECO:0000313" key="3">
    <source>
        <dbReference type="EMBL" id="KIL63333.1"/>
    </source>
</evidence>
<dbReference type="OrthoDB" id="2535105at2759"/>
<evidence type="ECO:0000259" key="2">
    <source>
        <dbReference type="Pfam" id="PF20152"/>
    </source>
</evidence>
<dbReference type="InParanoid" id="A0A0C2X3M8"/>
<dbReference type="PANTHER" id="PTHR40465">
    <property type="entry name" value="CHROMOSOME 1, WHOLE GENOME SHOTGUN SEQUENCE"/>
    <property type="match status" value="1"/>
</dbReference>
<feature type="transmembrane region" description="Helical" evidence="1">
    <location>
        <begin position="212"/>
        <end position="233"/>
    </location>
</feature>
<evidence type="ECO:0000256" key="1">
    <source>
        <dbReference type="SAM" id="Phobius"/>
    </source>
</evidence>
<dbReference type="AlphaFoldDB" id="A0A0C2X3M8"/>
<keyword evidence="1" id="KW-1133">Transmembrane helix</keyword>
<feature type="transmembrane region" description="Helical" evidence="1">
    <location>
        <begin position="122"/>
        <end position="144"/>
    </location>
</feature>
<dbReference type="EMBL" id="KN818260">
    <property type="protein sequence ID" value="KIL63333.1"/>
    <property type="molecule type" value="Genomic_DNA"/>
</dbReference>
<feature type="transmembrane region" description="Helical" evidence="1">
    <location>
        <begin position="156"/>
        <end position="180"/>
    </location>
</feature>
<organism evidence="3 4">
    <name type="scientific">Amanita muscaria (strain Koide BX008)</name>
    <dbReference type="NCBI Taxonomy" id="946122"/>
    <lineage>
        <taxon>Eukaryota</taxon>
        <taxon>Fungi</taxon>
        <taxon>Dikarya</taxon>
        <taxon>Basidiomycota</taxon>
        <taxon>Agaricomycotina</taxon>
        <taxon>Agaricomycetes</taxon>
        <taxon>Agaricomycetidae</taxon>
        <taxon>Agaricales</taxon>
        <taxon>Pluteineae</taxon>
        <taxon>Amanitaceae</taxon>
        <taxon>Amanita</taxon>
    </lineage>
</organism>
<reference evidence="3 4" key="1">
    <citation type="submission" date="2014-04" db="EMBL/GenBank/DDBJ databases">
        <title>Evolutionary Origins and Diversification of the Mycorrhizal Mutualists.</title>
        <authorList>
            <consortium name="DOE Joint Genome Institute"/>
            <consortium name="Mycorrhizal Genomics Consortium"/>
            <person name="Kohler A."/>
            <person name="Kuo A."/>
            <person name="Nagy L.G."/>
            <person name="Floudas D."/>
            <person name="Copeland A."/>
            <person name="Barry K.W."/>
            <person name="Cichocki N."/>
            <person name="Veneault-Fourrey C."/>
            <person name="LaButti K."/>
            <person name="Lindquist E.A."/>
            <person name="Lipzen A."/>
            <person name="Lundell T."/>
            <person name="Morin E."/>
            <person name="Murat C."/>
            <person name="Riley R."/>
            <person name="Ohm R."/>
            <person name="Sun H."/>
            <person name="Tunlid A."/>
            <person name="Henrissat B."/>
            <person name="Grigoriev I.V."/>
            <person name="Hibbett D.S."/>
            <person name="Martin F."/>
        </authorList>
    </citation>
    <scope>NUCLEOTIDE SEQUENCE [LARGE SCALE GENOMIC DNA]</scope>
    <source>
        <strain evidence="3 4">Koide BX008</strain>
    </source>
</reference>
<keyword evidence="1" id="KW-0472">Membrane</keyword>
<evidence type="ECO:0000313" key="4">
    <source>
        <dbReference type="Proteomes" id="UP000054549"/>
    </source>
</evidence>
<dbReference type="InterPro" id="IPR045339">
    <property type="entry name" value="DUF6534"/>
</dbReference>
<feature type="domain" description="DUF6534" evidence="2">
    <location>
        <begin position="166"/>
        <end position="238"/>
    </location>
</feature>
<proteinExistence type="predicted"/>
<sequence length="295" mass="32906">MSMSLVNTHGAVLLGTLVATFLSGMNTLQTVVYFRLYPNDPKRINALVAAIWCLDVIHTAFIWVYMWSLFIENFGQASQIDVIQKDGSGNGGCFWDRDPDRPFVLFASYLPSCRNYWVTTPILVLIICRVCGTIATMVGLYKSLTLSGFAASKYGWVLSLGFVFNAAADIAIMLTMFVLLRLSRQRSIRFGSTTTLAMICKLTKWFARPHTLIFLALYIPLAKVYGMAFLGSLNSRYHFRQAQGPPPSQGWVLSTLPNLNQTPIGSTSSGSQDRPIHFNVRKSSWYDGVANIEEV</sequence>
<name>A0A0C2X3M8_AMAMK</name>
<dbReference type="Proteomes" id="UP000054549">
    <property type="component" value="Unassembled WGS sequence"/>
</dbReference>